<proteinExistence type="inferred from homology"/>
<feature type="domain" description="ABC transporter" evidence="5">
    <location>
        <begin position="20"/>
        <end position="258"/>
    </location>
</feature>
<dbReference type="PANTHER" id="PTHR43776">
    <property type="entry name" value="TRANSPORT ATP-BINDING PROTEIN"/>
    <property type="match status" value="1"/>
</dbReference>
<evidence type="ECO:0000256" key="2">
    <source>
        <dbReference type="ARBA" id="ARBA00022448"/>
    </source>
</evidence>
<dbReference type="InterPro" id="IPR050319">
    <property type="entry name" value="ABC_transp_ATP-bind"/>
</dbReference>
<dbReference type="PANTHER" id="PTHR43776:SF7">
    <property type="entry name" value="D,D-DIPEPTIDE TRANSPORT ATP-BINDING PROTEIN DDPF-RELATED"/>
    <property type="match status" value="1"/>
</dbReference>
<dbReference type="SUPFAM" id="SSF52540">
    <property type="entry name" value="P-loop containing nucleoside triphosphate hydrolases"/>
    <property type="match status" value="1"/>
</dbReference>
<dbReference type="InterPro" id="IPR017871">
    <property type="entry name" value="ABC_transporter-like_CS"/>
</dbReference>
<dbReference type="CDD" id="cd03257">
    <property type="entry name" value="ABC_NikE_OppD_transporters"/>
    <property type="match status" value="1"/>
</dbReference>
<organism evidence="6 7">
    <name type="scientific">Streptosporangium lutulentum</name>
    <dbReference type="NCBI Taxonomy" id="1461250"/>
    <lineage>
        <taxon>Bacteria</taxon>
        <taxon>Bacillati</taxon>
        <taxon>Actinomycetota</taxon>
        <taxon>Actinomycetes</taxon>
        <taxon>Streptosporangiales</taxon>
        <taxon>Streptosporangiaceae</taxon>
        <taxon>Streptosporangium</taxon>
    </lineage>
</organism>
<evidence type="ECO:0000256" key="3">
    <source>
        <dbReference type="ARBA" id="ARBA00022741"/>
    </source>
</evidence>
<evidence type="ECO:0000256" key="1">
    <source>
        <dbReference type="ARBA" id="ARBA00005417"/>
    </source>
</evidence>
<dbReference type="InterPro" id="IPR003593">
    <property type="entry name" value="AAA+_ATPase"/>
</dbReference>
<sequence length="350" mass="37487">MAGNEILSVEGLARHFTPPVSVTDRLFGKKPVVNRAVDGVDLVLHKGETLGLVGESGCGKSTLARSLVGLYSPTAGTIRYDGELVQAKRTRAQRLAIQMVFQDPFSSLNPRMTVEQTLSELLKFHKLVPRNKVDERNRELMHLVGLPERALKQRPRQFSGGQRQRVGIARALALEPTVLIADEPVSALDVSVQANIINLLTDLQETLHLSVIFVSHNMAVVRQISDRTAVMYRGRIVETGETETLFDDPVHPYTKLLIGSVPRLAGAGDAVTDVAAAAAESGAEKAGENPVLAEIAESAARGGTSPCRYADRCPAVVAACAVEPSLIIDPRDSGRSAACVHVAGRKGVVA</sequence>
<gene>
    <name evidence="6" type="ORF">J2853_004160</name>
</gene>
<dbReference type="InterPro" id="IPR003439">
    <property type="entry name" value="ABC_transporter-like_ATP-bd"/>
</dbReference>
<dbReference type="GO" id="GO:0005524">
    <property type="term" value="F:ATP binding"/>
    <property type="evidence" value="ECO:0007669"/>
    <property type="project" value="UniProtKB-KW"/>
</dbReference>
<dbReference type="Proteomes" id="UP001225356">
    <property type="component" value="Unassembled WGS sequence"/>
</dbReference>
<name>A0ABT9QE51_9ACTN</name>
<dbReference type="SMART" id="SM00382">
    <property type="entry name" value="AAA"/>
    <property type="match status" value="1"/>
</dbReference>
<evidence type="ECO:0000313" key="6">
    <source>
        <dbReference type="EMBL" id="MDP9844949.1"/>
    </source>
</evidence>
<comment type="caution">
    <text evidence="6">The sequence shown here is derived from an EMBL/GenBank/DDBJ whole genome shotgun (WGS) entry which is preliminary data.</text>
</comment>
<dbReference type="PROSITE" id="PS50893">
    <property type="entry name" value="ABC_TRANSPORTER_2"/>
    <property type="match status" value="1"/>
</dbReference>
<dbReference type="Pfam" id="PF00005">
    <property type="entry name" value="ABC_tran"/>
    <property type="match status" value="1"/>
</dbReference>
<dbReference type="RefSeq" id="WP_307560200.1">
    <property type="nucleotide sequence ID" value="NZ_JAUSQU010000001.1"/>
</dbReference>
<dbReference type="PROSITE" id="PS00211">
    <property type="entry name" value="ABC_TRANSPORTER_1"/>
    <property type="match status" value="1"/>
</dbReference>
<evidence type="ECO:0000313" key="7">
    <source>
        <dbReference type="Proteomes" id="UP001225356"/>
    </source>
</evidence>
<evidence type="ECO:0000259" key="5">
    <source>
        <dbReference type="PROSITE" id="PS50893"/>
    </source>
</evidence>
<keyword evidence="4 6" id="KW-0067">ATP-binding</keyword>
<reference evidence="6 7" key="1">
    <citation type="submission" date="2023-07" db="EMBL/GenBank/DDBJ databases">
        <title>Sequencing the genomes of 1000 actinobacteria strains.</title>
        <authorList>
            <person name="Klenk H.-P."/>
        </authorList>
    </citation>
    <scope>NUCLEOTIDE SEQUENCE [LARGE SCALE GENOMIC DNA]</scope>
    <source>
        <strain evidence="6 7">DSM 46740</strain>
    </source>
</reference>
<dbReference type="InterPro" id="IPR013563">
    <property type="entry name" value="Oligopep_ABC_C"/>
</dbReference>
<protein>
    <submittedName>
        <fullName evidence="6">Oligopeptide/dipeptide ABC transporter ATP-binding protein</fullName>
    </submittedName>
</protein>
<comment type="similarity">
    <text evidence="1">Belongs to the ABC transporter superfamily.</text>
</comment>
<accession>A0ABT9QE51</accession>
<evidence type="ECO:0000256" key="4">
    <source>
        <dbReference type="ARBA" id="ARBA00022840"/>
    </source>
</evidence>
<keyword evidence="2" id="KW-0813">Transport</keyword>
<keyword evidence="3" id="KW-0547">Nucleotide-binding</keyword>
<dbReference type="Gene3D" id="3.40.50.300">
    <property type="entry name" value="P-loop containing nucleotide triphosphate hydrolases"/>
    <property type="match status" value="1"/>
</dbReference>
<dbReference type="Pfam" id="PF08352">
    <property type="entry name" value="oligo_HPY"/>
    <property type="match status" value="1"/>
</dbReference>
<dbReference type="EMBL" id="JAUSQU010000001">
    <property type="protein sequence ID" value="MDP9844949.1"/>
    <property type="molecule type" value="Genomic_DNA"/>
</dbReference>
<keyword evidence="7" id="KW-1185">Reference proteome</keyword>
<dbReference type="InterPro" id="IPR027417">
    <property type="entry name" value="P-loop_NTPase"/>
</dbReference>